<dbReference type="EMBL" id="JXRQ01000024">
    <property type="protein sequence ID" value="KIL46980.1"/>
    <property type="molecule type" value="Genomic_DNA"/>
</dbReference>
<dbReference type="AlphaFoldDB" id="A0A0C2R9I1"/>
<dbReference type="OrthoDB" id="2614557at2"/>
<evidence type="ECO:0000313" key="1">
    <source>
        <dbReference type="EMBL" id="KIL46980.1"/>
    </source>
</evidence>
<dbReference type="RefSeq" id="WP_052474188.1">
    <property type="nucleotide sequence ID" value="NZ_JXRQ01000024.1"/>
</dbReference>
<sequence length="99" mass="11292">MLKVELDIDQLQKAVNDAIDKGFERHAVKQGLPELLTRNQLKEILGIGDTKASELLNRADFPVLRAAGSPKVPKKQLFQWIDENTKWIRQHGTYLDDVI</sequence>
<accession>A0A0C2R9I1</accession>
<keyword evidence="2" id="KW-1185">Reference proteome</keyword>
<evidence type="ECO:0008006" key="3">
    <source>
        <dbReference type="Google" id="ProtNLM"/>
    </source>
</evidence>
<proteinExistence type="predicted"/>
<reference evidence="1 2" key="1">
    <citation type="submission" date="2015-01" db="EMBL/GenBank/DDBJ databases">
        <title>Genome sequence of Jeotgalibacillus alimentarius.</title>
        <authorList>
            <person name="Goh K.M."/>
            <person name="Chan K.-G."/>
            <person name="Yaakop A.S."/>
            <person name="Ee R."/>
            <person name="Gan H.M."/>
            <person name="Chan C.S."/>
        </authorList>
    </citation>
    <scope>NUCLEOTIDE SEQUENCE [LARGE SCALE GENOMIC DNA]</scope>
    <source>
        <strain evidence="1 2">YKJ-13</strain>
    </source>
</reference>
<dbReference type="PATRIC" id="fig|135826.4.peg.2536"/>
<dbReference type="Proteomes" id="UP000031950">
    <property type="component" value="Unassembled WGS sequence"/>
</dbReference>
<gene>
    <name evidence="1" type="ORF">KP77_25490</name>
</gene>
<name>A0A0C2R9I1_9BACL</name>
<comment type="caution">
    <text evidence="1">The sequence shown here is derived from an EMBL/GenBank/DDBJ whole genome shotgun (WGS) entry which is preliminary data.</text>
</comment>
<dbReference type="STRING" id="135826.KP77_25490"/>
<protein>
    <recommendedName>
        <fullName evidence="3">Helix-turn-helix domain-containing protein</fullName>
    </recommendedName>
</protein>
<evidence type="ECO:0000313" key="2">
    <source>
        <dbReference type="Proteomes" id="UP000031950"/>
    </source>
</evidence>
<organism evidence="1 2">
    <name type="scientific">Jeotgalibacillus alimentarius</name>
    <dbReference type="NCBI Taxonomy" id="135826"/>
    <lineage>
        <taxon>Bacteria</taxon>
        <taxon>Bacillati</taxon>
        <taxon>Bacillota</taxon>
        <taxon>Bacilli</taxon>
        <taxon>Bacillales</taxon>
        <taxon>Caryophanaceae</taxon>
        <taxon>Jeotgalibacillus</taxon>
    </lineage>
</organism>